<evidence type="ECO:0000313" key="2">
    <source>
        <dbReference type="EMBL" id="MBO0610786.1"/>
    </source>
</evidence>
<organism evidence="2 3">
    <name type="scientific">Myceligenerans salitolerans</name>
    <dbReference type="NCBI Taxonomy" id="1230528"/>
    <lineage>
        <taxon>Bacteria</taxon>
        <taxon>Bacillati</taxon>
        <taxon>Actinomycetota</taxon>
        <taxon>Actinomycetes</taxon>
        <taxon>Micrococcales</taxon>
        <taxon>Promicromonosporaceae</taxon>
        <taxon>Myceligenerans</taxon>
    </lineage>
</organism>
<proteinExistence type="predicted"/>
<keyword evidence="3" id="KW-1185">Reference proteome</keyword>
<dbReference type="Proteomes" id="UP000664617">
    <property type="component" value="Unassembled WGS sequence"/>
</dbReference>
<gene>
    <name evidence="2" type="ORF">J0911_17315</name>
</gene>
<protein>
    <submittedName>
        <fullName evidence="2">Uncharacterized protein</fullName>
    </submittedName>
</protein>
<reference evidence="2 3" key="1">
    <citation type="submission" date="2021-03" db="EMBL/GenBank/DDBJ databases">
        <authorList>
            <person name="Xin L."/>
        </authorList>
    </citation>
    <scope>NUCLEOTIDE SEQUENCE [LARGE SCALE GENOMIC DNA]</scope>
    <source>
        <strain evidence="2 3">XHU 5031</strain>
    </source>
</reference>
<comment type="caution">
    <text evidence="2">The sequence shown here is derived from an EMBL/GenBank/DDBJ whole genome shotgun (WGS) entry which is preliminary data.</text>
</comment>
<sequence length="169" mass="18130">MTTLADFGDDEITQLLEAPGAVLKAVIVADGKPRSIGFLKATARAAKVFRAAQEDENDMVRAVALALRDRNPGDPDGEDDEPSGSDDYLWPDSEREATRAVELVAASITLLRGRADDEDVDAYGAWLVRIATQVAEATTTKEGGLFGKRVAVSENEQALIERLATAVSR</sequence>
<evidence type="ECO:0000313" key="3">
    <source>
        <dbReference type="Proteomes" id="UP000664617"/>
    </source>
</evidence>
<dbReference type="RefSeq" id="WP_207276691.1">
    <property type="nucleotide sequence ID" value="NZ_JAFMPK010000047.1"/>
</dbReference>
<dbReference type="EMBL" id="JAFMPK010000047">
    <property type="protein sequence ID" value="MBO0610786.1"/>
    <property type="molecule type" value="Genomic_DNA"/>
</dbReference>
<feature type="region of interest" description="Disordered" evidence="1">
    <location>
        <begin position="67"/>
        <end position="92"/>
    </location>
</feature>
<reference evidence="3" key="2">
    <citation type="submission" date="2023-07" db="EMBL/GenBank/DDBJ databases">
        <title>Myceligenerans salitolerans sp. nov., a halotolerant actinomycete isolated from a salt lake in Xinjiang, China.</title>
        <authorList>
            <person name="Guan T."/>
        </authorList>
    </citation>
    <scope>NUCLEOTIDE SEQUENCE [LARGE SCALE GENOMIC DNA]</scope>
    <source>
        <strain evidence="3">XHU 5031</strain>
    </source>
</reference>
<accession>A0ABS3IDV0</accession>
<feature type="compositionally biased region" description="Acidic residues" evidence="1">
    <location>
        <begin position="75"/>
        <end position="84"/>
    </location>
</feature>
<name>A0ABS3IDV0_9MICO</name>
<evidence type="ECO:0000256" key="1">
    <source>
        <dbReference type="SAM" id="MobiDB-lite"/>
    </source>
</evidence>